<dbReference type="EC" id="3.4.19.12" evidence="8"/>
<evidence type="ECO:0000256" key="12">
    <source>
        <dbReference type="ARBA" id="ARBA00022553"/>
    </source>
</evidence>
<evidence type="ECO:0000256" key="15">
    <source>
        <dbReference type="ARBA" id="ARBA00022687"/>
    </source>
</evidence>
<comment type="caution">
    <text evidence="33">The sequence shown here is derived from an EMBL/GenBank/DDBJ whole genome shotgun (WGS) entry which is preliminary data.</text>
</comment>
<keyword evidence="34" id="KW-1185">Reference proteome</keyword>
<evidence type="ECO:0000256" key="28">
    <source>
        <dbReference type="ARBA" id="ARBA00032487"/>
    </source>
</evidence>
<keyword evidence="19" id="KW-0378">Hydrolase</keyword>
<dbReference type="PROSITE" id="PS50235">
    <property type="entry name" value="USP_3"/>
    <property type="match status" value="1"/>
</dbReference>
<keyword evidence="10" id="KW-1003">Cell membrane</keyword>
<keyword evidence="15" id="KW-0879">Wnt signaling pathway</keyword>
<evidence type="ECO:0000256" key="29">
    <source>
        <dbReference type="ARBA" id="ARBA00046580"/>
    </source>
</evidence>
<evidence type="ECO:0000256" key="26">
    <source>
        <dbReference type="ARBA" id="ARBA00030882"/>
    </source>
</evidence>
<evidence type="ECO:0000256" key="1">
    <source>
        <dbReference type="ARBA" id="ARBA00000707"/>
    </source>
</evidence>
<feature type="compositionally biased region" description="Low complexity" evidence="30">
    <location>
        <begin position="388"/>
        <end position="397"/>
    </location>
</feature>
<evidence type="ECO:0000256" key="21">
    <source>
        <dbReference type="ARBA" id="ARBA00022833"/>
    </source>
</evidence>
<sequence>MSSALWSQEKPSGGFREDWRFYMVIKECTVEKTPQKTLRIPRGSLGQACQERNSLGRTLPPNKGKKSLRILDQTNVVLSLDERDVLELDEKLAELLFPITNCEERYALLCNKSRLERVRDIDCGSKVRVQLRSGDEPLPGVVRFKGSLLPDRALSGIWFGVELLEEGRGQGFTEGSYQGRQLFRCEDECGVFVALDKLELWEDDDDEALGELEVDHVNLVEDDQDFPPLEINSRVLVQTRDGPERGTIIFCDLLPGNESLGYYVGVDMAGELLCLALPSLASGTVLTQDILQSWILKLREENSVAVEKDNPIGDWDGVIDGKLLCNFASLEHTRLVPICDVMPALSVRSLCFARSGNREPFVLMSLVFFESQDQRLQKHSFAPRGTNSEKSSSGQSKPKSKVGEDPAKSLTDTPPDFNQSPPPSRAPPSATLSTDNKFHSLPFSLNRKTGPIDSMSHGPLSLSVQSPGLEVGSLVEVKENPPLCGVIRWVGLPPGLLEPLAGLELEEECPGCTDGTFKGTRYFTCPPKKALFVKLKCCRPDSRFPSLHHSSNPIERCNSIAFGGYLSEVVHENTPPRTENDGLDVMVGKKKGIQGHYNSCYLDSTLFCLFSFSSVLDTVLLRPRSKTDVEYYRETQELLRTEIVNPLRIHGYVCATKVMKLRRILEKVEAASGFTSEEKDPEEFLNILFHHILRVDPLLRLRSAGQKVQDCYFYQIFMDKKDKVGVPTIQQLLEWSFINSDLKFAEAPSCLIIQMPRFGKDFKMFNKIFPSLELDITDLLEDTPRECRICGGLALYECRDCYEDGDITAGKIKQFCEKCNTQVHLHPRRKTHRHGKLSVPKELQEGSGRQGSFPRQRMELFAVLCIETSHYVAFVKYGSADSSWLFFDSMADRDGGQNGFNIPQVSPCPEVEAYLKMSPEELHSLDPKSIVGQARRLLCDAYMCMYQSPTMSLYK</sequence>
<reference evidence="33" key="1">
    <citation type="submission" date="2022-11" db="EMBL/GenBank/DDBJ databases">
        <title>Chromosome-level genome of Pogonophryne albipinna.</title>
        <authorList>
            <person name="Jo E."/>
        </authorList>
    </citation>
    <scope>NUCLEOTIDE SEQUENCE</scope>
    <source>
        <strain evidence="33">SGF0006</strain>
        <tissue evidence="33">Muscle</tissue>
    </source>
</reference>
<keyword evidence="13" id="KW-0399">Innate immunity</keyword>
<keyword evidence="14" id="KW-0645">Protease</keyword>
<keyword evidence="12" id="KW-0597">Phosphoprotein</keyword>
<dbReference type="CDD" id="cd02670">
    <property type="entry name" value="Peptidase_C19N"/>
    <property type="match status" value="1"/>
</dbReference>
<dbReference type="GO" id="GO:0048471">
    <property type="term" value="C:perinuclear region of cytoplasm"/>
    <property type="evidence" value="ECO:0007669"/>
    <property type="project" value="UniProtKB-SubCell"/>
</dbReference>
<dbReference type="GO" id="GO:0005874">
    <property type="term" value="C:microtubule"/>
    <property type="evidence" value="ECO:0007669"/>
    <property type="project" value="UniProtKB-KW"/>
</dbReference>
<dbReference type="GO" id="GO:0006508">
    <property type="term" value="P:proteolysis"/>
    <property type="evidence" value="ECO:0007669"/>
    <property type="project" value="UniProtKB-KW"/>
</dbReference>
<feature type="compositionally biased region" description="Polar residues" evidence="30">
    <location>
        <begin position="410"/>
        <end position="419"/>
    </location>
</feature>
<keyword evidence="23" id="KW-0391">Immunity</keyword>
<dbReference type="GO" id="GO:0005819">
    <property type="term" value="C:spindle"/>
    <property type="evidence" value="ECO:0007669"/>
    <property type="project" value="UniProtKB-SubCell"/>
</dbReference>
<dbReference type="Pfam" id="PF00443">
    <property type="entry name" value="UCH"/>
    <property type="match status" value="1"/>
</dbReference>
<dbReference type="Gene3D" id="2.30.30.190">
    <property type="entry name" value="CAP Gly-rich-like domain"/>
    <property type="match status" value="4"/>
</dbReference>
<accession>A0AAD6BQ44</accession>
<feature type="domain" description="USP" evidence="31">
    <location>
        <begin position="591"/>
        <end position="949"/>
    </location>
</feature>
<dbReference type="GO" id="GO:0046872">
    <property type="term" value="F:metal ion binding"/>
    <property type="evidence" value="ECO:0007669"/>
    <property type="project" value="UniProtKB-KW"/>
</dbReference>
<evidence type="ECO:0000259" key="32">
    <source>
        <dbReference type="PROSITE" id="PS50245"/>
    </source>
</evidence>
<comment type="subunit">
    <text evidence="29">Interacts (via CAP-Gly domain) with IKBKG/NEMO (via proline-rich C-terminal region). Interacts with TRAF2 and TRIP. Interacts with PLK1, DVL1, DVL3, MAVS, TBK1, IKKE and RIGI. Interacts (via CAP-Gly domain) with microtubules. Interacts with HDAC6 and BCL3. Interacts with MAP3K7. Identified in a complex with TRAF6 and SQSTM1. Interacts with OPTN and SQSTM1. Interacts with CEP350. Interacts with RNF31; the interaction is indirect and is mediated via SPATA2. Interacts with SPATA2 (via the PUB domain); the interaction is direct and recruits CYLD to the LUBAC complex, thereby regulating TNF-alpha-induced necroptosis.</text>
</comment>
<dbReference type="InterPro" id="IPR000938">
    <property type="entry name" value="CAP-Gly_domain"/>
</dbReference>
<dbReference type="InterPro" id="IPR038765">
    <property type="entry name" value="Papain-like_cys_pep_sf"/>
</dbReference>
<dbReference type="GO" id="GO:0045087">
    <property type="term" value="P:innate immune response"/>
    <property type="evidence" value="ECO:0007669"/>
    <property type="project" value="UniProtKB-KW"/>
</dbReference>
<dbReference type="PROSITE" id="PS50245">
    <property type="entry name" value="CAP_GLY_2"/>
    <property type="match status" value="2"/>
</dbReference>
<dbReference type="SUPFAM" id="SSF54001">
    <property type="entry name" value="Cysteine proteinases"/>
    <property type="match status" value="1"/>
</dbReference>
<evidence type="ECO:0000256" key="7">
    <source>
        <dbReference type="ARBA" id="ARBA00009085"/>
    </source>
</evidence>
<evidence type="ECO:0000256" key="10">
    <source>
        <dbReference type="ARBA" id="ARBA00022475"/>
    </source>
</evidence>
<evidence type="ECO:0000256" key="24">
    <source>
        <dbReference type="ARBA" id="ARBA00023136"/>
    </source>
</evidence>
<dbReference type="AlphaFoldDB" id="A0AAD6BQ44"/>
<dbReference type="FunFam" id="3.90.70.10:FF:000009">
    <property type="entry name" value="Putative ubiquitin carboxyl-terminal hydrolase CYLD"/>
    <property type="match status" value="1"/>
</dbReference>
<dbReference type="FunFam" id="2.30.30.190:FF:000006">
    <property type="entry name" value="Putative ubiquitin carboxyl-terminal hydrolase CYLD"/>
    <property type="match status" value="1"/>
</dbReference>
<keyword evidence="24" id="KW-0472">Membrane</keyword>
<evidence type="ECO:0000256" key="20">
    <source>
        <dbReference type="ARBA" id="ARBA00022807"/>
    </source>
</evidence>
<evidence type="ECO:0000256" key="9">
    <source>
        <dbReference type="ARBA" id="ARBA00018699"/>
    </source>
</evidence>
<protein>
    <recommendedName>
        <fullName evidence="9">Ubiquitin carboxyl-terminal hydrolase CYLD</fullName>
        <ecNumber evidence="8">3.4.19.12</ecNumber>
    </recommendedName>
    <alternativeName>
        <fullName evidence="26">Deubiquitinating enzyme CYLD</fullName>
    </alternativeName>
    <alternativeName>
        <fullName evidence="27">Ubiquitin thioesterase CYLD</fullName>
    </alternativeName>
    <alternativeName>
        <fullName evidence="28">Ubiquitin-specific-processing protease CYLD</fullName>
    </alternativeName>
</protein>
<evidence type="ECO:0000256" key="8">
    <source>
        <dbReference type="ARBA" id="ARBA00012759"/>
    </source>
</evidence>
<dbReference type="FunFam" id="2.30.30.190:FF:000007">
    <property type="entry name" value="Putative ubiquitin carboxyl-terminal hydrolase CYLD"/>
    <property type="match status" value="1"/>
</dbReference>
<keyword evidence="22" id="KW-0832">Ubl conjugation</keyword>
<dbReference type="Gene3D" id="3.90.70.10">
    <property type="entry name" value="Cysteine proteinases"/>
    <property type="match status" value="1"/>
</dbReference>
<evidence type="ECO:0000259" key="31">
    <source>
        <dbReference type="PROSITE" id="PS50235"/>
    </source>
</evidence>
<keyword evidence="21" id="KW-0862">Zinc</keyword>
<dbReference type="SUPFAM" id="SSF74924">
    <property type="entry name" value="Cap-Gly domain"/>
    <property type="match status" value="3"/>
</dbReference>
<dbReference type="SMART" id="SM01052">
    <property type="entry name" value="CAP_GLY"/>
    <property type="match status" value="3"/>
</dbReference>
<dbReference type="Pfam" id="PF16607">
    <property type="entry name" value="CYLD_phos_site"/>
    <property type="match status" value="1"/>
</dbReference>
<dbReference type="GO" id="GO:0005813">
    <property type="term" value="C:centrosome"/>
    <property type="evidence" value="ECO:0007669"/>
    <property type="project" value="UniProtKB-SubCell"/>
</dbReference>
<comment type="similarity">
    <text evidence="7">Belongs to the peptidase C19 family.</text>
</comment>
<evidence type="ECO:0000256" key="4">
    <source>
        <dbReference type="ARBA" id="ARBA00004300"/>
    </source>
</evidence>
<dbReference type="GO" id="GO:0004843">
    <property type="term" value="F:cysteine-type deubiquitinase activity"/>
    <property type="evidence" value="ECO:0007669"/>
    <property type="project" value="UniProtKB-EC"/>
</dbReference>
<dbReference type="InterPro" id="IPR018200">
    <property type="entry name" value="USP_CS"/>
</dbReference>
<keyword evidence="25" id="KW-0966">Cell projection</keyword>
<evidence type="ECO:0000256" key="22">
    <source>
        <dbReference type="ARBA" id="ARBA00022843"/>
    </source>
</evidence>
<evidence type="ECO:0000256" key="25">
    <source>
        <dbReference type="ARBA" id="ARBA00023273"/>
    </source>
</evidence>
<comment type="catalytic activity">
    <reaction evidence="1">
        <text>Thiol-dependent hydrolysis of ester, thioester, amide, peptide and isopeptide bonds formed by the C-terminal Gly of ubiquitin (a 76-residue protein attached to proteins as an intracellular targeting signal).</text>
        <dbReference type="EC" id="3.4.19.12"/>
    </reaction>
</comment>
<evidence type="ECO:0000256" key="14">
    <source>
        <dbReference type="ARBA" id="ARBA00022670"/>
    </source>
</evidence>
<evidence type="ECO:0000256" key="30">
    <source>
        <dbReference type="SAM" id="MobiDB-lite"/>
    </source>
</evidence>
<feature type="region of interest" description="Disordered" evidence="30">
    <location>
        <begin position="828"/>
        <end position="851"/>
    </location>
</feature>
<name>A0AAD6BQ44_9TELE</name>
<feature type="domain" description="CAP-Gly" evidence="32">
    <location>
        <begin position="156"/>
        <end position="194"/>
    </location>
</feature>
<feature type="region of interest" description="Disordered" evidence="30">
    <location>
        <begin position="378"/>
        <end position="433"/>
    </location>
</feature>
<evidence type="ECO:0000256" key="19">
    <source>
        <dbReference type="ARBA" id="ARBA00022801"/>
    </source>
</evidence>
<keyword evidence="18" id="KW-0833">Ubl conjugation pathway</keyword>
<evidence type="ECO:0000313" key="33">
    <source>
        <dbReference type="EMBL" id="KAJ4947005.1"/>
    </source>
</evidence>
<evidence type="ECO:0000313" key="34">
    <source>
        <dbReference type="Proteomes" id="UP001219934"/>
    </source>
</evidence>
<evidence type="ECO:0000256" key="27">
    <source>
        <dbReference type="ARBA" id="ARBA00031094"/>
    </source>
</evidence>
<dbReference type="GO" id="GO:0005886">
    <property type="term" value="C:plasma membrane"/>
    <property type="evidence" value="ECO:0007669"/>
    <property type="project" value="UniProtKB-SubCell"/>
</dbReference>
<feature type="domain" description="CAP-Gly" evidence="32">
    <location>
        <begin position="501"/>
        <end position="534"/>
    </location>
</feature>
<dbReference type="Pfam" id="PF01302">
    <property type="entry name" value="CAP_GLY"/>
    <property type="match status" value="1"/>
</dbReference>
<keyword evidence="16" id="KW-0493">Microtubule</keyword>
<keyword evidence="20" id="KW-0788">Thiol protease</keyword>
<evidence type="ECO:0000256" key="3">
    <source>
        <dbReference type="ARBA" id="ARBA00004186"/>
    </source>
</evidence>
<keyword evidence="11" id="KW-0963">Cytoplasm</keyword>
<proteinExistence type="inferred from homology"/>
<dbReference type="PANTHER" id="PTHR11830">
    <property type="entry name" value="40S RIBOSOMAL PROTEIN S3A"/>
    <property type="match status" value="1"/>
</dbReference>
<dbReference type="Proteomes" id="UP001219934">
    <property type="component" value="Unassembled WGS sequence"/>
</dbReference>
<evidence type="ECO:0000256" key="23">
    <source>
        <dbReference type="ARBA" id="ARBA00022859"/>
    </source>
</evidence>
<dbReference type="InterPro" id="IPR001394">
    <property type="entry name" value="Peptidase_C19_UCH"/>
</dbReference>
<comment type="subcellular location">
    <subcellularLocation>
        <location evidence="5">Cell membrane</location>
        <topology evidence="5">Peripheral membrane protein</topology>
        <orientation evidence="5">Cytoplasmic side</orientation>
    </subcellularLocation>
    <subcellularLocation>
        <location evidence="2">Cytoplasm</location>
        <location evidence="2">Cytoskeleton</location>
        <location evidence="2">Cilium basal body</location>
    </subcellularLocation>
    <subcellularLocation>
        <location evidence="4">Cytoplasm</location>
        <location evidence="4">Cytoskeleton</location>
        <location evidence="4">Microtubule organizing center</location>
        <location evidence="4">Centrosome</location>
    </subcellularLocation>
    <subcellularLocation>
        <location evidence="3">Cytoplasm</location>
        <location evidence="3">Cytoskeleton</location>
        <location evidence="3">Spindle</location>
    </subcellularLocation>
    <subcellularLocation>
        <location evidence="6">Cytoplasm</location>
        <location evidence="6">Perinuclear region</location>
    </subcellularLocation>
</comment>
<dbReference type="GO" id="GO:0016055">
    <property type="term" value="P:Wnt signaling pathway"/>
    <property type="evidence" value="ECO:0007669"/>
    <property type="project" value="UniProtKB-KW"/>
</dbReference>
<dbReference type="EMBL" id="JAPTMU010000002">
    <property type="protein sequence ID" value="KAJ4947005.1"/>
    <property type="molecule type" value="Genomic_DNA"/>
</dbReference>
<dbReference type="InterPro" id="IPR028889">
    <property type="entry name" value="USP"/>
</dbReference>
<keyword evidence="17" id="KW-0479">Metal-binding</keyword>
<evidence type="ECO:0000256" key="11">
    <source>
        <dbReference type="ARBA" id="ARBA00022490"/>
    </source>
</evidence>
<evidence type="ECO:0000256" key="2">
    <source>
        <dbReference type="ARBA" id="ARBA00004120"/>
    </source>
</evidence>
<evidence type="ECO:0000256" key="13">
    <source>
        <dbReference type="ARBA" id="ARBA00022588"/>
    </source>
</evidence>
<dbReference type="PROSITE" id="PS00972">
    <property type="entry name" value="USP_1"/>
    <property type="match status" value="1"/>
</dbReference>
<evidence type="ECO:0000256" key="6">
    <source>
        <dbReference type="ARBA" id="ARBA00004556"/>
    </source>
</evidence>
<dbReference type="GO" id="GO:0016579">
    <property type="term" value="P:protein deubiquitination"/>
    <property type="evidence" value="ECO:0007669"/>
    <property type="project" value="InterPro"/>
</dbReference>
<organism evidence="33 34">
    <name type="scientific">Pogonophryne albipinna</name>
    <dbReference type="NCBI Taxonomy" id="1090488"/>
    <lineage>
        <taxon>Eukaryota</taxon>
        <taxon>Metazoa</taxon>
        <taxon>Chordata</taxon>
        <taxon>Craniata</taxon>
        <taxon>Vertebrata</taxon>
        <taxon>Euteleostomi</taxon>
        <taxon>Actinopterygii</taxon>
        <taxon>Neopterygii</taxon>
        <taxon>Teleostei</taxon>
        <taxon>Neoteleostei</taxon>
        <taxon>Acanthomorphata</taxon>
        <taxon>Eupercaria</taxon>
        <taxon>Perciformes</taxon>
        <taxon>Notothenioidei</taxon>
        <taxon>Pogonophryne</taxon>
    </lineage>
</organism>
<gene>
    <name evidence="33" type="ORF">JOQ06_009047</name>
</gene>
<evidence type="ECO:0000256" key="16">
    <source>
        <dbReference type="ARBA" id="ARBA00022701"/>
    </source>
</evidence>
<evidence type="ECO:0000256" key="17">
    <source>
        <dbReference type="ARBA" id="ARBA00022723"/>
    </source>
</evidence>
<evidence type="ECO:0000256" key="18">
    <source>
        <dbReference type="ARBA" id="ARBA00022786"/>
    </source>
</evidence>
<dbReference type="InterPro" id="IPR036859">
    <property type="entry name" value="CAP-Gly_dom_sf"/>
</dbReference>
<evidence type="ECO:0000256" key="5">
    <source>
        <dbReference type="ARBA" id="ARBA00004413"/>
    </source>
</evidence>